<dbReference type="CDD" id="cd00293">
    <property type="entry name" value="USP-like"/>
    <property type="match status" value="1"/>
</dbReference>
<feature type="domain" description="UspA" evidence="1">
    <location>
        <begin position="3"/>
        <end position="128"/>
    </location>
</feature>
<dbReference type="Pfam" id="PF00582">
    <property type="entry name" value="Usp"/>
    <property type="match status" value="1"/>
</dbReference>
<dbReference type="EMBL" id="CP022316">
    <property type="protein sequence ID" value="ASK65300.1"/>
    <property type="molecule type" value="Genomic_DNA"/>
</dbReference>
<organism evidence="2 3">
    <name type="scientific">Brachybacterium avium</name>
    <dbReference type="NCBI Taxonomy" id="2017485"/>
    <lineage>
        <taxon>Bacteria</taxon>
        <taxon>Bacillati</taxon>
        <taxon>Actinomycetota</taxon>
        <taxon>Actinomycetes</taxon>
        <taxon>Micrococcales</taxon>
        <taxon>Dermabacteraceae</taxon>
        <taxon>Brachybacterium</taxon>
    </lineage>
</organism>
<proteinExistence type="predicted"/>
<evidence type="ECO:0000313" key="2">
    <source>
        <dbReference type="EMBL" id="ASK65300.1"/>
    </source>
</evidence>
<sequence length="128" mass="13925">MAVVVGFIPTEVGFKALAAAREEAEQRGGPLIVVNVLREGVSEDPRHANDQHREIARDQLRGASVRVEFRQESTGADDIADVLLDVVEAEGAELLVIGVRHQQDLSRHLLGLTIQKLLLSSNSEVLVV</sequence>
<keyword evidence="3" id="KW-1185">Reference proteome</keyword>
<accession>A0A220UB98</accession>
<dbReference type="OrthoDB" id="5419113at2"/>
<dbReference type="AlphaFoldDB" id="A0A220UB98"/>
<evidence type="ECO:0000259" key="1">
    <source>
        <dbReference type="Pfam" id="PF00582"/>
    </source>
</evidence>
<name>A0A220UB98_9MICO</name>
<protein>
    <submittedName>
        <fullName evidence="2">Universal stress protein</fullName>
    </submittedName>
</protein>
<dbReference type="Proteomes" id="UP000198398">
    <property type="component" value="Chromosome"/>
</dbReference>
<dbReference type="KEGG" id="brv:CFK39_05030"/>
<evidence type="ECO:0000313" key="3">
    <source>
        <dbReference type="Proteomes" id="UP000198398"/>
    </source>
</evidence>
<dbReference type="RefSeq" id="WP_089064542.1">
    <property type="nucleotide sequence ID" value="NZ_CP022316.1"/>
</dbReference>
<dbReference type="SUPFAM" id="SSF52402">
    <property type="entry name" value="Adenine nucleotide alpha hydrolases-like"/>
    <property type="match status" value="1"/>
</dbReference>
<reference evidence="3" key="1">
    <citation type="submission" date="2017-07" db="EMBL/GenBank/DDBJ databases">
        <title>Brachybacterium sp. VR2415.</title>
        <authorList>
            <person name="Tak E.J."/>
            <person name="Bae J.-W."/>
        </authorList>
    </citation>
    <scope>NUCLEOTIDE SEQUENCE [LARGE SCALE GENOMIC DNA]</scope>
    <source>
        <strain evidence="3">VR2415</strain>
    </source>
</reference>
<dbReference type="Gene3D" id="3.40.50.620">
    <property type="entry name" value="HUPs"/>
    <property type="match status" value="1"/>
</dbReference>
<dbReference type="InterPro" id="IPR014729">
    <property type="entry name" value="Rossmann-like_a/b/a_fold"/>
</dbReference>
<gene>
    <name evidence="2" type="ORF">CFK39_05030</name>
</gene>
<dbReference type="InterPro" id="IPR006016">
    <property type="entry name" value="UspA"/>
</dbReference>